<feature type="transmembrane region" description="Helical" evidence="6">
    <location>
        <begin position="140"/>
        <end position="163"/>
    </location>
</feature>
<keyword evidence="4 6" id="KW-1133">Transmembrane helix</keyword>
<dbReference type="EMBL" id="VSSQ01001122">
    <property type="protein sequence ID" value="MPM05331.1"/>
    <property type="molecule type" value="Genomic_DNA"/>
</dbReference>
<dbReference type="AlphaFoldDB" id="A0A644WPA2"/>
<dbReference type="PANTHER" id="PTHR34975">
    <property type="entry name" value="SPORE GERMINATION PROTEIN A2"/>
    <property type="match status" value="1"/>
</dbReference>
<keyword evidence="2" id="KW-0813">Transport</keyword>
<feature type="transmembrane region" description="Helical" evidence="6">
    <location>
        <begin position="183"/>
        <end position="205"/>
    </location>
</feature>
<reference evidence="7" key="1">
    <citation type="submission" date="2019-08" db="EMBL/GenBank/DDBJ databases">
        <authorList>
            <person name="Kucharzyk K."/>
            <person name="Murdoch R.W."/>
            <person name="Higgins S."/>
            <person name="Loffler F."/>
        </authorList>
    </citation>
    <scope>NUCLEOTIDE SEQUENCE</scope>
</reference>
<gene>
    <name evidence="7" type="ORF">SDC9_51619</name>
</gene>
<feature type="transmembrane region" description="Helical" evidence="6">
    <location>
        <begin position="304"/>
        <end position="322"/>
    </location>
</feature>
<evidence type="ECO:0000256" key="1">
    <source>
        <dbReference type="ARBA" id="ARBA00004141"/>
    </source>
</evidence>
<feature type="transmembrane region" description="Helical" evidence="6">
    <location>
        <begin position="40"/>
        <end position="59"/>
    </location>
</feature>
<organism evidence="7">
    <name type="scientific">bioreactor metagenome</name>
    <dbReference type="NCBI Taxonomy" id="1076179"/>
    <lineage>
        <taxon>unclassified sequences</taxon>
        <taxon>metagenomes</taxon>
        <taxon>ecological metagenomes</taxon>
    </lineage>
</organism>
<evidence type="ECO:0000256" key="3">
    <source>
        <dbReference type="ARBA" id="ARBA00022692"/>
    </source>
</evidence>
<feature type="transmembrane region" description="Helical" evidence="6">
    <location>
        <begin position="217"/>
        <end position="236"/>
    </location>
</feature>
<feature type="transmembrane region" description="Helical" evidence="6">
    <location>
        <begin position="80"/>
        <end position="104"/>
    </location>
</feature>
<proteinExistence type="predicted"/>
<keyword evidence="3 6" id="KW-0812">Transmembrane</keyword>
<evidence type="ECO:0000256" key="2">
    <source>
        <dbReference type="ARBA" id="ARBA00022448"/>
    </source>
</evidence>
<feature type="transmembrane region" description="Helical" evidence="6">
    <location>
        <begin position="116"/>
        <end position="133"/>
    </location>
</feature>
<dbReference type="GO" id="GO:0009847">
    <property type="term" value="P:spore germination"/>
    <property type="evidence" value="ECO:0007669"/>
    <property type="project" value="InterPro"/>
</dbReference>
<evidence type="ECO:0008006" key="8">
    <source>
        <dbReference type="Google" id="ProtNLM"/>
    </source>
</evidence>
<dbReference type="InterPro" id="IPR004761">
    <property type="entry name" value="Spore_GerAB"/>
</dbReference>
<feature type="transmembrane region" description="Helical" evidence="6">
    <location>
        <begin position="328"/>
        <end position="351"/>
    </location>
</feature>
<evidence type="ECO:0000256" key="5">
    <source>
        <dbReference type="ARBA" id="ARBA00023136"/>
    </source>
</evidence>
<feature type="transmembrane region" description="Helical" evidence="6">
    <location>
        <begin position="12"/>
        <end position="34"/>
    </location>
</feature>
<feature type="transmembrane region" description="Helical" evidence="6">
    <location>
        <begin position="270"/>
        <end position="292"/>
    </location>
</feature>
<evidence type="ECO:0000256" key="6">
    <source>
        <dbReference type="SAM" id="Phobius"/>
    </source>
</evidence>
<dbReference type="Pfam" id="PF03845">
    <property type="entry name" value="Spore_permease"/>
    <property type="match status" value="1"/>
</dbReference>
<dbReference type="PANTHER" id="PTHR34975:SF2">
    <property type="entry name" value="SPORE GERMINATION PROTEIN A2"/>
    <property type="match status" value="1"/>
</dbReference>
<name>A0A644WPA2_9ZZZZ</name>
<comment type="caution">
    <text evidence="7">The sequence shown here is derived from an EMBL/GenBank/DDBJ whole genome shotgun (WGS) entry which is preliminary data.</text>
</comment>
<evidence type="ECO:0000256" key="4">
    <source>
        <dbReference type="ARBA" id="ARBA00022989"/>
    </source>
</evidence>
<sequence>MNNQGKLTHGQTACLTYASAVGNIVYSFTFVTSIAGRASWVAVLIGVLLNIPFAMWILSLAKSLPGKTIFDLLETGLGKFVCKLIILFYLLVNVAIAVCMMNMSTGMIRVFFLPETPTLIIMLFFVFLCTIFVRSGIFTLGRLIQVLVVLYTLNFFLGYSVSFIKTFKLEYVLPIFDTSVLSFAKGVIITAGTVAESLMFLMLMVGSISHTAKQHRSVKRGIFIWSLVLSFAIIIMEGDMGHEMLYRVAQAGVTVARIIEINSFVRGLEILILMTYQYLAIAKITIYIYCNDESLIKLFNIKKGWLPLTAAALLIFAPSVWINSLNAGYYFSVFLGSYVILPFVLLVLILASVSALRIRKRNEAAK</sequence>
<comment type="subcellular location">
    <subcellularLocation>
        <location evidence="1">Membrane</location>
        <topology evidence="1">Multi-pass membrane protein</topology>
    </subcellularLocation>
</comment>
<evidence type="ECO:0000313" key="7">
    <source>
        <dbReference type="EMBL" id="MPM05331.1"/>
    </source>
</evidence>
<keyword evidence="5 6" id="KW-0472">Membrane</keyword>
<protein>
    <recommendedName>
        <fullName evidence="8">Spore germination protein YndE</fullName>
    </recommendedName>
</protein>
<accession>A0A644WPA2</accession>
<dbReference type="GO" id="GO:0016020">
    <property type="term" value="C:membrane"/>
    <property type="evidence" value="ECO:0007669"/>
    <property type="project" value="UniProtKB-SubCell"/>
</dbReference>